<reference evidence="2 3" key="1">
    <citation type="submission" date="2019-11" db="EMBL/GenBank/DDBJ databases">
        <title>Nocardia sp. nov. CT2-14 isolated from soil.</title>
        <authorList>
            <person name="Kanchanasin P."/>
            <person name="Tanasupawat S."/>
            <person name="Yuki M."/>
            <person name="Kudo T."/>
        </authorList>
    </citation>
    <scope>NUCLEOTIDE SEQUENCE [LARGE SCALE GENOMIC DNA]</scope>
    <source>
        <strain evidence="2 3">CT2-14</strain>
    </source>
</reference>
<gene>
    <name evidence="2" type="ORF">GLP40_28945</name>
</gene>
<comment type="caution">
    <text evidence="2">The sequence shown here is derived from an EMBL/GenBank/DDBJ whole genome shotgun (WGS) entry which is preliminary data.</text>
</comment>
<evidence type="ECO:0000313" key="2">
    <source>
        <dbReference type="EMBL" id="MTE16768.1"/>
    </source>
</evidence>
<dbReference type="Proteomes" id="UP000432464">
    <property type="component" value="Unassembled WGS sequence"/>
</dbReference>
<dbReference type="Pfam" id="PF19684">
    <property type="entry name" value="DUF6186"/>
    <property type="match status" value="1"/>
</dbReference>
<dbReference type="AlphaFoldDB" id="A0A6I3L5Z8"/>
<keyword evidence="1" id="KW-0472">Membrane</keyword>
<keyword evidence="1" id="KW-0812">Transmembrane</keyword>
<keyword evidence="3" id="KW-1185">Reference proteome</keyword>
<dbReference type="RefSeq" id="WP_154791186.1">
    <property type="nucleotide sequence ID" value="NZ_WMBB01000016.1"/>
</dbReference>
<feature type="transmembrane region" description="Helical" evidence="1">
    <location>
        <begin position="46"/>
        <end position="64"/>
    </location>
</feature>
<accession>A0A6I3L5Z8</accession>
<protein>
    <submittedName>
        <fullName evidence="2">Uncharacterized protein</fullName>
    </submittedName>
</protein>
<name>A0A6I3L5Z8_9NOCA</name>
<proteinExistence type="predicted"/>
<dbReference type="InterPro" id="IPR046177">
    <property type="entry name" value="DUF6186"/>
</dbReference>
<organism evidence="2 3">
    <name type="scientific">Nocardia aurantiaca</name>
    <dbReference type="NCBI Taxonomy" id="2675850"/>
    <lineage>
        <taxon>Bacteria</taxon>
        <taxon>Bacillati</taxon>
        <taxon>Actinomycetota</taxon>
        <taxon>Actinomycetes</taxon>
        <taxon>Mycobacteriales</taxon>
        <taxon>Nocardiaceae</taxon>
        <taxon>Nocardia</taxon>
    </lineage>
</organism>
<feature type="transmembrane region" description="Helical" evidence="1">
    <location>
        <begin position="6"/>
        <end position="25"/>
    </location>
</feature>
<sequence length="66" mass="7486">MTDRALIIAGYAVLATVALVAELVSRYHRDRLTPLGETLRLLLSSRTLRVVAILVWAWLGWHFLAR</sequence>
<evidence type="ECO:0000313" key="3">
    <source>
        <dbReference type="Proteomes" id="UP000432464"/>
    </source>
</evidence>
<evidence type="ECO:0000256" key="1">
    <source>
        <dbReference type="SAM" id="Phobius"/>
    </source>
</evidence>
<keyword evidence="1" id="KW-1133">Transmembrane helix</keyword>
<dbReference type="EMBL" id="WMBB01000016">
    <property type="protein sequence ID" value="MTE16768.1"/>
    <property type="molecule type" value="Genomic_DNA"/>
</dbReference>